<proteinExistence type="predicted"/>
<dbReference type="Proteomes" id="UP000887579">
    <property type="component" value="Unplaced"/>
</dbReference>
<reference evidence="2" key="1">
    <citation type="submission" date="2022-11" db="UniProtKB">
        <authorList>
            <consortium name="WormBaseParasite"/>
        </authorList>
    </citation>
    <scope>IDENTIFICATION</scope>
</reference>
<organism evidence="1 2">
    <name type="scientific">Panagrolaimus sp. ES5</name>
    <dbReference type="NCBI Taxonomy" id="591445"/>
    <lineage>
        <taxon>Eukaryota</taxon>
        <taxon>Metazoa</taxon>
        <taxon>Ecdysozoa</taxon>
        <taxon>Nematoda</taxon>
        <taxon>Chromadorea</taxon>
        <taxon>Rhabditida</taxon>
        <taxon>Tylenchina</taxon>
        <taxon>Panagrolaimomorpha</taxon>
        <taxon>Panagrolaimoidea</taxon>
        <taxon>Panagrolaimidae</taxon>
        <taxon>Panagrolaimus</taxon>
    </lineage>
</organism>
<sequence>MTKSASLDFNQEVNMALHNEDEHEITAAKSRQHRDTARTVTTASGKYTYIIKNGVTAYCQTCGNSVSATYAAVINGVLGEIPEDGHTVECSLKREDIAYKIEWKRLRDAIIAKLASNIASYQEEPESPVAQFRTFAQQFGSREFVDRIIAEIDQREKQLNKSLMKTAITESCKLSRKETRRNQNVELQINNEMINPQNELIEEQNNNAAQQHLEIENNENDENFVENEEDQDNNNDIHHQLQVELDRFLGDHSNVEQNEEEHDSLHALLPHDDGDATAAVNEIVNQVPVMILAENPEELSESDKSENKKPTLKRKIGLDGMFLPYPILQTTQ</sequence>
<accession>A0AC34FRC6</accession>
<protein>
    <submittedName>
        <fullName evidence="2">Uncharacterized protein</fullName>
    </submittedName>
</protein>
<evidence type="ECO:0000313" key="1">
    <source>
        <dbReference type="Proteomes" id="UP000887579"/>
    </source>
</evidence>
<dbReference type="WBParaSite" id="ES5_v2.g19953.t1">
    <property type="protein sequence ID" value="ES5_v2.g19953.t1"/>
    <property type="gene ID" value="ES5_v2.g19953"/>
</dbReference>
<evidence type="ECO:0000313" key="2">
    <source>
        <dbReference type="WBParaSite" id="ES5_v2.g19953.t1"/>
    </source>
</evidence>
<name>A0AC34FRC6_9BILA</name>